<comment type="caution">
    <text evidence="2">The sequence shown here is derived from an EMBL/GenBank/DDBJ whole genome shotgun (WGS) entry which is preliminary data.</text>
</comment>
<dbReference type="InterPro" id="IPR029033">
    <property type="entry name" value="His_PPase_superfam"/>
</dbReference>
<keyword evidence="3" id="KW-1185">Reference proteome</keyword>
<protein>
    <recommendedName>
        <fullName evidence="4">Acid phosphatase</fullName>
    </recommendedName>
</protein>
<dbReference type="Gene3D" id="3.40.50.1240">
    <property type="entry name" value="Phosphoglycerate mutase-like"/>
    <property type="match status" value="1"/>
</dbReference>
<dbReference type="GeneID" id="30013320"/>
<dbReference type="PANTHER" id="PTHR20963:SF18">
    <property type="entry name" value="ACID PHOSPHATASE PHO11-RELATED"/>
    <property type="match status" value="1"/>
</dbReference>
<evidence type="ECO:0000313" key="3">
    <source>
        <dbReference type="Proteomes" id="UP000078343"/>
    </source>
</evidence>
<gene>
    <name evidence="2" type="ORF">AYL99_09152</name>
</gene>
<dbReference type="CDD" id="cd07061">
    <property type="entry name" value="HP_HAP_like"/>
    <property type="match status" value="1"/>
</dbReference>
<dbReference type="GO" id="GO:0009277">
    <property type="term" value="C:fungal-type cell wall"/>
    <property type="evidence" value="ECO:0007669"/>
    <property type="project" value="TreeGrafter"/>
</dbReference>
<dbReference type="Proteomes" id="UP000078343">
    <property type="component" value="Unassembled WGS sequence"/>
</dbReference>
<dbReference type="SUPFAM" id="SSF53254">
    <property type="entry name" value="Phosphoglycerate mutase-like"/>
    <property type="match status" value="1"/>
</dbReference>
<dbReference type="PANTHER" id="PTHR20963">
    <property type="entry name" value="MULTIPLE INOSITOL POLYPHOSPHATE PHOSPHATASE-RELATED"/>
    <property type="match status" value="1"/>
</dbReference>
<evidence type="ECO:0008006" key="4">
    <source>
        <dbReference type="Google" id="ProtNLM"/>
    </source>
</evidence>
<keyword evidence="1" id="KW-0378">Hydrolase</keyword>
<evidence type="ECO:0000313" key="2">
    <source>
        <dbReference type="EMBL" id="OAP57039.1"/>
    </source>
</evidence>
<reference evidence="2 3" key="1">
    <citation type="submission" date="2016-04" db="EMBL/GenBank/DDBJ databases">
        <title>Draft genome of Fonsecaea erecta CBS 125763.</title>
        <authorList>
            <person name="Weiss V.A."/>
            <person name="Vicente V.A."/>
            <person name="Raittz R.T."/>
            <person name="Moreno L.F."/>
            <person name="De Souza E.M."/>
            <person name="Pedrosa F.O."/>
            <person name="Steffens M.B."/>
            <person name="Faoro H."/>
            <person name="Tadra-Sfeir M.Z."/>
            <person name="Najafzadeh M.J."/>
            <person name="Felipe M.S."/>
            <person name="Teixeira M."/>
            <person name="Sun J."/>
            <person name="Xi L."/>
            <person name="Gomes R."/>
            <person name="De Azevedo C.M."/>
            <person name="Salgado C.G."/>
            <person name="Da Silva M.B."/>
            <person name="Nascimento M.F."/>
            <person name="Queiroz-Telles F."/>
            <person name="Attili D.S."/>
            <person name="Gorbushina A."/>
        </authorList>
    </citation>
    <scope>NUCLEOTIDE SEQUENCE [LARGE SCALE GENOMIC DNA]</scope>
    <source>
        <strain evidence="2 3">CBS 125763</strain>
    </source>
</reference>
<dbReference type="Pfam" id="PF00328">
    <property type="entry name" value="His_Phos_2"/>
    <property type="match status" value="1"/>
</dbReference>
<dbReference type="GO" id="GO:0003993">
    <property type="term" value="F:acid phosphatase activity"/>
    <property type="evidence" value="ECO:0007669"/>
    <property type="project" value="TreeGrafter"/>
</dbReference>
<sequence length="402" mass="45363">MLSRHAERYPTKAAGSRHVDLLNRLQGTRVNLTGSLSFLEEWTYFTDLSNPAFENLTATGPYAGTRQASNTGRILRQRYNHLVPEGRPTKFWSCSSPRDVETAEHFATGFFGSDWKSDGSAVLVVIPEDEDRGANTLTPGDTCLNYRDDKEYGHDHGYAKLAEWQSTFSRAISERLANDAEGMIFSPLEVYGMMEMCGFEILARGKSPWCDVFEQREWLEFEYARDLLHYYRAGPGNKFGAVLGWLWLNATQQLMSNHSSRDVYFSFVHDGDIVPAVTTLGIFDDSLDLGHLPTDRLVPERKWKTSDVVPMGGRLIFERITCETNREELATGREHAVRLFINDGLIDLTKLPDTVPFSAIEGAVSLESFQHTLSTKGTQLGDFREICSLPSDAPDRINFLHQ</sequence>
<accession>A0A178ZB83</accession>
<dbReference type="RefSeq" id="XP_018690406.1">
    <property type="nucleotide sequence ID" value="XM_018840659.1"/>
</dbReference>
<organism evidence="2 3">
    <name type="scientific">Fonsecaea erecta</name>
    <dbReference type="NCBI Taxonomy" id="1367422"/>
    <lineage>
        <taxon>Eukaryota</taxon>
        <taxon>Fungi</taxon>
        <taxon>Dikarya</taxon>
        <taxon>Ascomycota</taxon>
        <taxon>Pezizomycotina</taxon>
        <taxon>Eurotiomycetes</taxon>
        <taxon>Chaetothyriomycetidae</taxon>
        <taxon>Chaetothyriales</taxon>
        <taxon>Herpotrichiellaceae</taxon>
        <taxon>Fonsecaea</taxon>
    </lineage>
</organism>
<proteinExistence type="predicted"/>
<dbReference type="OrthoDB" id="6509975at2759"/>
<dbReference type="AlphaFoldDB" id="A0A178ZB83"/>
<evidence type="ECO:0000256" key="1">
    <source>
        <dbReference type="ARBA" id="ARBA00022801"/>
    </source>
</evidence>
<dbReference type="InterPro" id="IPR000560">
    <property type="entry name" value="His_Pase_clade-2"/>
</dbReference>
<name>A0A178ZB83_9EURO</name>
<dbReference type="STRING" id="1367422.A0A178ZB83"/>
<dbReference type="EMBL" id="LVYI01000008">
    <property type="protein sequence ID" value="OAP57039.1"/>
    <property type="molecule type" value="Genomic_DNA"/>
</dbReference>